<evidence type="ECO:0000313" key="2">
    <source>
        <dbReference type="Proteomes" id="UP000005954"/>
    </source>
</evidence>
<keyword evidence="2" id="KW-1185">Reference proteome</keyword>
<accession>A3SMQ9</accession>
<sequence length="312" mass="34425">MKVLIPFQVTEATLTDINIPEDDYAEWSGATTYARGAMVISTATHSVYRSLTSDNTGNNPDLEMAALADPLIENPDPQNWQLISATNPWRLFDQKPSRIASNPGSIQVELTPNEFIGGIAGFEILASEARVEVYSGAEKLYDETVEMQDNSAIIDWLAYFTEPITPLTEFVLTDLPVLGTPRIVVTLSRSVGDVQAGQIVFGQLTEMGQTKQDGTGFSGLDFSYVQVDDYGDLETVQRPATRVFDFSISVDRSRLFALVQSFKRLRGGVPAVWIASDRREFAAIGYGFYRGYREVYVGADYAEIAIEVQGVV</sequence>
<proteinExistence type="predicted"/>
<dbReference type="RefSeq" id="WP_009814574.1">
    <property type="nucleotide sequence ID" value="NZ_CH724156.1"/>
</dbReference>
<reference evidence="1 2" key="1">
    <citation type="submission" date="2005-12" db="EMBL/GenBank/DDBJ databases">
        <authorList>
            <person name="Moran M.A."/>
            <person name="Ferriera S."/>
            <person name="Johnson J."/>
            <person name="Kravitz S."/>
            <person name="Halpern A."/>
            <person name="Remington K."/>
            <person name="Beeson K."/>
            <person name="Tran B."/>
            <person name="Rogers Y.-H."/>
            <person name="Friedman R."/>
            <person name="Venter J.C."/>
        </authorList>
    </citation>
    <scope>NUCLEOTIDE SEQUENCE [LARGE SCALE GENOMIC DNA]</scope>
    <source>
        <strain evidence="2">ATCC BAA-591 / DSM 15170 / ISM</strain>
    </source>
</reference>
<dbReference type="OrthoDB" id="7456251at2"/>
<name>A3SMQ9_ROSNI</name>
<dbReference type="EMBL" id="AALY01000002">
    <property type="protein sequence ID" value="EAP75749.1"/>
    <property type="molecule type" value="Genomic_DNA"/>
</dbReference>
<comment type="caution">
    <text evidence="1">The sequence shown here is derived from an EMBL/GenBank/DDBJ whole genome shotgun (WGS) entry which is preliminary data.</text>
</comment>
<dbReference type="STRING" id="89187.ISM_12825"/>
<evidence type="ECO:0000313" key="1">
    <source>
        <dbReference type="EMBL" id="EAP75749.1"/>
    </source>
</evidence>
<dbReference type="AlphaFoldDB" id="A3SMQ9"/>
<dbReference type="HOGENOM" id="CLU_068431_0_0_5"/>
<dbReference type="Proteomes" id="UP000005954">
    <property type="component" value="Unassembled WGS sequence"/>
</dbReference>
<protein>
    <submittedName>
        <fullName evidence="1">Uncharacterized protein</fullName>
    </submittedName>
</protein>
<organism evidence="1 2">
    <name type="scientific">Roseovarius nubinhibens (strain ATCC BAA-591 / DSM 15170 / ISM)</name>
    <dbReference type="NCBI Taxonomy" id="89187"/>
    <lineage>
        <taxon>Bacteria</taxon>
        <taxon>Pseudomonadati</taxon>
        <taxon>Pseudomonadota</taxon>
        <taxon>Alphaproteobacteria</taxon>
        <taxon>Rhodobacterales</taxon>
        <taxon>Roseobacteraceae</taxon>
        <taxon>Roseovarius</taxon>
    </lineage>
</organism>
<gene>
    <name evidence="1" type="ORF">ISM_12825</name>
</gene>
<dbReference type="eggNOG" id="COG3979">
    <property type="taxonomic scope" value="Bacteria"/>
</dbReference>